<dbReference type="AlphaFoldDB" id="A8ZYR7"/>
<name>A8ZYR7_DESOH</name>
<organism evidence="1 2">
    <name type="scientific">Desulfosudis oleivorans (strain DSM 6200 / JCM 39069 / Hxd3)</name>
    <name type="common">Desulfococcus oleovorans</name>
    <dbReference type="NCBI Taxonomy" id="96561"/>
    <lineage>
        <taxon>Bacteria</taxon>
        <taxon>Pseudomonadati</taxon>
        <taxon>Thermodesulfobacteriota</taxon>
        <taxon>Desulfobacteria</taxon>
        <taxon>Desulfobacterales</taxon>
        <taxon>Desulfosudaceae</taxon>
        <taxon>Desulfosudis</taxon>
    </lineage>
</organism>
<reference evidence="1 2" key="1">
    <citation type="submission" date="2007-10" db="EMBL/GenBank/DDBJ databases">
        <title>Complete sequence of Desulfococcus oleovorans Hxd3.</title>
        <authorList>
            <consortium name="US DOE Joint Genome Institute"/>
            <person name="Copeland A."/>
            <person name="Lucas S."/>
            <person name="Lapidus A."/>
            <person name="Barry K."/>
            <person name="Glavina del Rio T."/>
            <person name="Dalin E."/>
            <person name="Tice H."/>
            <person name="Pitluck S."/>
            <person name="Kiss H."/>
            <person name="Brettin T."/>
            <person name="Bruce D."/>
            <person name="Detter J.C."/>
            <person name="Han C."/>
            <person name="Schmutz J."/>
            <person name="Larimer F."/>
            <person name="Land M."/>
            <person name="Hauser L."/>
            <person name="Kyrpides N."/>
            <person name="Kim E."/>
            <person name="Wawrik B."/>
            <person name="Richardson P."/>
        </authorList>
    </citation>
    <scope>NUCLEOTIDE SEQUENCE [LARGE SCALE GENOMIC DNA]</scope>
    <source>
        <strain evidence="2">DSM 6200 / JCM 39069 / Hxd3</strain>
    </source>
</reference>
<protein>
    <submittedName>
        <fullName evidence="1">Uncharacterized protein</fullName>
    </submittedName>
</protein>
<proteinExistence type="predicted"/>
<keyword evidence="2" id="KW-1185">Reference proteome</keyword>
<sequence>MSMKNTDRRAPLVVGFHYEGTGLSRTAARIWQGSFSKRNRADETAALIPMSITIGIFQRIWHILQCGTGVGPMVMKETN</sequence>
<accession>A8ZYR7</accession>
<dbReference type="HOGENOM" id="CLU_2600358_0_0_7"/>
<dbReference type="KEGG" id="dol:Dole_1368"/>
<evidence type="ECO:0000313" key="2">
    <source>
        <dbReference type="Proteomes" id="UP000008561"/>
    </source>
</evidence>
<evidence type="ECO:0000313" key="1">
    <source>
        <dbReference type="EMBL" id="ABW67172.1"/>
    </source>
</evidence>
<gene>
    <name evidence="1" type="ordered locus">Dole_1368</name>
</gene>
<dbReference type="STRING" id="96561.Dole_1368"/>
<dbReference type="Proteomes" id="UP000008561">
    <property type="component" value="Chromosome"/>
</dbReference>
<dbReference type="EMBL" id="CP000859">
    <property type="protein sequence ID" value="ABW67172.1"/>
    <property type="molecule type" value="Genomic_DNA"/>
</dbReference>